<dbReference type="SUPFAM" id="SSF56281">
    <property type="entry name" value="Metallo-hydrolase/oxidoreductase"/>
    <property type="match status" value="1"/>
</dbReference>
<protein>
    <recommendedName>
        <fullName evidence="3">MBL fold metallo-hydrolase</fullName>
    </recommendedName>
</protein>
<sequence length="266" mass="30260">MNKRATISTIGILMIIFFLFPFSKIEAEIPEIEKNEMYFAFFNLPDGESSLLKTANDFNILINTGSLKSEKKLIFQLKELSISNIDTLILTKQTIDYCGNAERLIERYNIKNIVYSGQLSDACKEQVKGSSLKKWNSDETYKFGEHLGFKVLKAGLNGSMSLGITYGKTSIMYLSNSDIKDEEELLKSSFEPEILKIGDYAEGNSPSNDFLKKVDPHLSIIFPCKQCKQNSGIIERMNESWIDVYQLDHVGTTIIRMNLHDYEILS</sequence>
<evidence type="ECO:0008006" key="3">
    <source>
        <dbReference type="Google" id="ProtNLM"/>
    </source>
</evidence>
<proteinExistence type="predicted"/>
<comment type="caution">
    <text evidence="1">The sequence shown here is derived from an EMBL/GenBank/DDBJ whole genome shotgun (WGS) entry which is preliminary data.</text>
</comment>
<dbReference type="Proteomes" id="UP000799092">
    <property type="component" value="Unassembled WGS sequence"/>
</dbReference>
<dbReference type="AlphaFoldDB" id="A0A6A8DF84"/>
<dbReference type="OrthoDB" id="2696637at2"/>
<keyword evidence="2" id="KW-1185">Reference proteome</keyword>
<gene>
    <name evidence="1" type="ORF">GH741_07005</name>
</gene>
<name>A0A6A8DF84_9BACI</name>
<accession>A0A6A8DF84</accession>
<dbReference type="Gene3D" id="3.60.15.10">
    <property type="entry name" value="Ribonuclease Z/Hydroxyacylglutathione hydrolase-like"/>
    <property type="match status" value="1"/>
</dbReference>
<dbReference type="PANTHER" id="PTHR30619">
    <property type="entry name" value="DNA INTERNALIZATION/COMPETENCE PROTEIN COMEC/REC2"/>
    <property type="match status" value="1"/>
</dbReference>
<evidence type="ECO:0000313" key="1">
    <source>
        <dbReference type="EMBL" id="MRH42431.1"/>
    </source>
</evidence>
<dbReference type="PANTHER" id="PTHR30619:SF1">
    <property type="entry name" value="RECOMBINATION PROTEIN 2"/>
    <property type="match status" value="1"/>
</dbReference>
<reference evidence="1" key="1">
    <citation type="submission" date="2019-11" db="EMBL/GenBank/DDBJ databases">
        <authorList>
            <person name="Li J."/>
        </authorList>
    </citation>
    <scope>NUCLEOTIDE SEQUENCE</scope>
    <source>
        <strain evidence="1">B6B</strain>
    </source>
</reference>
<dbReference type="InterPro" id="IPR052159">
    <property type="entry name" value="Competence_DNA_uptake"/>
</dbReference>
<organism evidence="1 2">
    <name type="scientific">Aquibacillus halophilus</name>
    <dbReference type="NCBI Taxonomy" id="930132"/>
    <lineage>
        <taxon>Bacteria</taxon>
        <taxon>Bacillati</taxon>
        <taxon>Bacillota</taxon>
        <taxon>Bacilli</taxon>
        <taxon>Bacillales</taxon>
        <taxon>Bacillaceae</taxon>
        <taxon>Aquibacillus</taxon>
    </lineage>
</organism>
<evidence type="ECO:0000313" key="2">
    <source>
        <dbReference type="Proteomes" id="UP000799092"/>
    </source>
</evidence>
<dbReference type="RefSeq" id="WP_153736078.1">
    <property type="nucleotide sequence ID" value="NZ_WJNG01000005.1"/>
</dbReference>
<dbReference type="EMBL" id="WJNG01000005">
    <property type="protein sequence ID" value="MRH42431.1"/>
    <property type="molecule type" value="Genomic_DNA"/>
</dbReference>
<dbReference type="InterPro" id="IPR036866">
    <property type="entry name" value="RibonucZ/Hydroxyglut_hydro"/>
</dbReference>